<reference evidence="2 3" key="1">
    <citation type="submission" date="2021-01" db="EMBL/GenBank/DDBJ databases">
        <title>C459-1 draft genome sequence.</title>
        <authorList>
            <person name="Zhang X.-F."/>
        </authorList>
    </citation>
    <scope>NUCLEOTIDE SEQUENCE [LARGE SCALE GENOMIC DNA]</scope>
    <source>
        <strain evidence="3">C459-1</strain>
    </source>
</reference>
<sequence>MRFFSLFWALFILYFIFIHPAIIYYSSDLAPNPATQNPYLSLIYLSLAITLWTTTFILFTRLLYKSTYGFQKDTERLGQEGTLIQANIDRVKSETQLSNGFIQKETVVSFYNLSHTQIHYPLILTDSKPHQQRYNHGQQVALRVDPYLKYRPYIIPDGVQTSIDSKTMLLYTSVWILSIFAVAGYFYYAYNSQNQGYGWRFLSWTHPLILSPVILYAFLAAFYLFFAKLLSPHLSKGSGDKKVIQLLLWGRRATANITDVKQTGTYINEQPQIKFNMNFVDHNSMSHQVSIKKIVSLLDLTAIQLIQSKPILYLPDAPQTIAFEEDLYQQAEQR</sequence>
<name>A0ABS1R7S5_9SPHI</name>
<keyword evidence="1" id="KW-0812">Transmembrane</keyword>
<evidence type="ECO:0000256" key="1">
    <source>
        <dbReference type="SAM" id="Phobius"/>
    </source>
</evidence>
<dbReference type="Proteomes" id="UP000625283">
    <property type="component" value="Unassembled WGS sequence"/>
</dbReference>
<organism evidence="2 3">
    <name type="scientific">Sphingobacterium faecale</name>
    <dbReference type="NCBI Taxonomy" id="2803775"/>
    <lineage>
        <taxon>Bacteria</taxon>
        <taxon>Pseudomonadati</taxon>
        <taxon>Bacteroidota</taxon>
        <taxon>Sphingobacteriia</taxon>
        <taxon>Sphingobacteriales</taxon>
        <taxon>Sphingobacteriaceae</taxon>
        <taxon>Sphingobacterium</taxon>
    </lineage>
</organism>
<dbReference type="RefSeq" id="WP_202104469.1">
    <property type="nucleotide sequence ID" value="NZ_JAERTY010000010.1"/>
</dbReference>
<evidence type="ECO:0008006" key="4">
    <source>
        <dbReference type="Google" id="ProtNLM"/>
    </source>
</evidence>
<feature type="transmembrane region" description="Helical" evidence="1">
    <location>
        <begin position="39"/>
        <end position="64"/>
    </location>
</feature>
<evidence type="ECO:0000313" key="3">
    <source>
        <dbReference type="Proteomes" id="UP000625283"/>
    </source>
</evidence>
<accession>A0ABS1R7S5</accession>
<feature type="transmembrane region" description="Helical" evidence="1">
    <location>
        <begin position="7"/>
        <end position="27"/>
    </location>
</feature>
<protein>
    <recommendedName>
        <fullName evidence="4">DUF3592 domain-containing protein</fullName>
    </recommendedName>
</protein>
<gene>
    <name evidence="2" type="ORF">JKG61_18630</name>
</gene>
<keyword evidence="3" id="KW-1185">Reference proteome</keyword>
<feature type="transmembrane region" description="Helical" evidence="1">
    <location>
        <begin position="168"/>
        <end position="188"/>
    </location>
</feature>
<feature type="transmembrane region" description="Helical" evidence="1">
    <location>
        <begin position="208"/>
        <end position="226"/>
    </location>
</feature>
<proteinExistence type="predicted"/>
<evidence type="ECO:0000313" key="2">
    <source>
        <dbReference type="EMBL" id="MBL1410780.1"/>
    </source>
</evidence>
<keyword evidence="1" id="KW-0472">Membrane</keyword>
<comment type="caution">
    <text evidence="2">The sequence shown here is derived from an EMBL/GenBank/DDBJ whole genome shotgun (WGS) entry which is preliminary data.</text>
</comment>
<keyword evidence="1" id="KW-1133">Transmembrane helix</keyword>
<dbReference type="EMBL" id="JAERTY010000010">
    <property type="protein sequence ID" value="MBL1410780.1"/>
    <property type="molecule type" value="Genomic_DNA"/>
</dbReference>